<dbReference type="RefSeq" id="XP_056483485.1">
    <property type="nucleotide sequence ID" value="XM_056632865.1"/>
</dbReference>
<reference evidence="1" key="1">
    <citation type="submission" date="2022-12" db="EMBL/GenBank/DDBJ databases">
        <authorList>
            <person name="Petersen C."/>
        </authorList>
    </citation>
    <scope>NUCLEOTIDE SEQUENCE</scope>
    <source>
        <strain evidence="1">IBT 29677</strain>
    </source>
</reference>
<dbReference type="OrthoDB" id="2851338at2759"/>
<comment type="caution">
    <text evidence="1">The sequence shown here is derived from an EMBL/GenBank/DDBJ whole genome shotgun (WGS) entry which is preliminary data.</text>
</comment>
<evidence type="ECO:0000313" key="1">
    <source>
        <dbReference type="EMBL" id="KAJ5385687.1"/>
    </source>
</evidence>
<dbReference type="Proteomes" id="UP001147747">
    <property type="component" value="Unassembled WGS sequence"/>
</dbReference>
<evidence type="ECO:0000313" key="2">
    <source>
        <dbReference type="Proteomes" id="UP001147747"/>
    </source>
</evidence>
<dbReference type="AlphaFoldDB" id="A0A9X0B2F6"/>
<sequence length="214" mass="24893">MTTGLLRVWFEPHDSVDEDSFNEWRKSAFSQILGLSSVDILTSKDKIEGPNIYPYENAYHVNDIHAIDEALVNTLRTSAERVLRRSDWQLYERISYDKRDDVGERLPGTVFVTVGMSPIDSSENITDYHEWYKQEHMPILRDVPGWRSGSRYRRLASYGDHAEFSSPFLAVHQYNEQNGLGGEQWSKSVNSPWTKRVLSNLAEPSHRRVWRLAF</sequence>
<organism evidence="1 2">
    <name type="scientific">Penicillium cosmopolitanum</name>
    <dbReference type="NCBI Taxonomy" id="1131564"/>
    <lineage>
        <taxon>Eukaryota</taxon>
        <taxon>Fungi</taxon>
        <taxon>Dikarya</taxon>
        <taxon>Ascomycota</taxon>
        <taxon>Pezizomycotina</taxon>
        <taxon>Eurotiomycetes</taxon>
        <taxon>Eurotiomycetidae</taxon>
        <taxon>Eurotiales</taxon>
        <taxon>Aspergillaceae</taxon>
        <taxon>Penicillium</taxon>
    </lineage>
</organism>
<name>A0A9X0B2F6_9EURO</name>
<proteinExistence type="predicted"/>
<reference evidence="1" key="2">
    <citation type="journal article" date="2023" name="IMA Fungus">
        <title>Comparative genomic study of the Penicillium genus elucidates a diverse pangenome and 15 lateral gene transfer events.</title>
        <authorList>
            <person name="Petersen C."/>
            <person name="Sorensen T."/>
            <person name="Nielsen M.R."/>
            <person name="Sondergaard T.E."/>
            <person name="Sorensen J.L."/>
            <person name="Fitzpatrick D.A."/>
            <person name="Frisvad J.C."/>
            <person name="Nielsen K.L."/>
        </authorList>
    </citation>
    <scope>NUCLEOTIDE SEQUENCE</scope>
    <source>
        <strain evidence="1">IBT 29677</strain>
    </source>
</reference>
<keyword evidence="2" id="KW-1185">Reference proteome</keyword>
<protein>
    <recommendedName>
        <fullName evidence="3">EthD domain-containing protein</fullName>
    </recommendedName>
</protein>
<dbReference type="GeneID" id="81371845"/>
<gene>
    <name evidence="1" type="ORF">N7509_008228</name>
</gene>
<evidence type="ECO:0008006" key="3">
    <source>
        <dbReference type="Google" id="ProtNLM"/>
    </source>
</evidence>
<dbReference type="SUPFAM" id="SSF54909">
    <property type="entry name" value="Dimeric alpha+beta barrel"/>
    <property type="match status" value="1"/>
</dbReference>
<dbReference type="InterPro" id="IPR011008">
    <property type="entry name" value="Dimeric_a/b-barrel"/>
</dbReference>
<accession>A0A9X0B2F6</accession>
<dbReference type="EMBL" id="JAPZBU010000009">
    <property type="protein sequence ID" value="KAJ5385687.1"/>
    <property type="molecule type" value="Genomic_DNA"/>
</dbReference>